<gene>
    <name evidence="2" type="ORF">EV193_11276</name>
</gene>
<evidence type="ECO:0000313" key="2">
    <source>
        <dbReference type="EMBL" id="RZS32442.1"/>
    </source>
</evidence>
<dbReference type="Proteomes" id="UP000294257">
    <property type="component" value="Unassembled WGS sequence"/>
</dbReference>
<dbReference type="SUPFAM" id="SSF88697">
    <property type="entry name" value="PUA domain-like"/>
    <property type="match status" value="1"/>
</dbReference>
<dbReference type="Gene3D" id="2.30.130.30">
    <property type="entry name" value="Hypothetical protein"/>
    <property type="match status" value="1"/>
</dbReference>
<dbReference type="EMBL" id="SGWQ01000012">
    <property type="protein sequence ID" value="RZS32442.1"/>
    <property type="molecule type" value="Genomic_DNA"/>
</dbReference>
<reference evidence="2 3" key="1">
    <citation type="submission" date="2019-02" db="EMBL/GenBank/DDBJ databases">
        <title>Genomic Encyclopedia of Type Strains, Phase IV (KMG-IV): sequencing the most valuable type-strain genomes for metagenomic binning, comparative biology and taxonomic classification.</title>
        <authorList>
            <person name="Goeker M."/>
        </authorList>
    </citation>
    <scope>NUCLEOTIDE SEQUENCE [LARGE SCALE GENOMIC DNA]</scope>
    <source>
        <strain evidence="2 3">DSM 101727</strain>
    </source>
</reference>
<evidence type="ECO:0000259" key="1">
    <source>
        <dbReference type="Pfam" id="PF04266"/>
    </source>
</evidence>
<evidence type="ECO:0000313" key="3">
    <source>
        <dbReference type="Proteomes" id="UP000294257"/>
    </source>
</evidence>
<dbReference type="RefSeq" id="WP_242613714.1">
    <property type="nucleotide sequence ID" value="NZ_SGWQ01000012.1"/>
</dbReference>
<keyword evidence="3" id="KW-1185">Reference proteome</keyword>
<organism evidence="2 3">
    <name type="scientific">Herbihabitans rhizosphaerae</name>
    <dbReference type="NCBI Taxonomy" id="1872711"/>
    <lineage>
        <taxon>Bacteria</taxon>
        <taxon>Bacillati</taxon>
        <taxon>Actinomycetota</taxon>
        <taxon>Actinomycetes</taxon>
        <taxon>Pseudonocardiales</taxon>
        <taxon>Pseudonocardiaceae</taxon>
        <taxon>Herbihabitans</taxon>
    </lineage>
</organism>
<accession>A0A4Q7KF06</accession>
<dbReference type="InterPro" id="IPR007374">
    <property type="entry name" value="ASCH_domain"/>
</dbReference>
<name>A0A4Q7KF06_9PSEU</name>
<dbReference type="AlphaFoldDB" id="A0A4Q7KF06"/>
<feature type="domain" description="ASCH" evidence="1">
    <location>
        <begin position="14"/>
        <end position="50"/>
    </location>
</feature>
<proteinExistence type="predicted"/>
<sequence length="56" mass="6476">MNHRPITPPVHDMGIYKHYFDLIASGRKTTEIRVNDASRRKIKPGSLIRFRCQGPV</sequence>
<dbReference type="InterPro" id="IPR015947">
    <property type="entry name" value="PUA-like_sf"/>
</dbReference>
<comment type="caution">
    <text evidence="2">The sequence shown here is derived from an EMBL/GenBank/DDBJ whole genome shotgun (WGS) entry which is preliminary data.</text>
</comment>
<protein>
    <submittedName>
        <fullName evidence="2">ASCH domain-containing protein</fullName>
    </submittedName>
</protein>
<dbReference type="Pfam" id="PF04266">
    <property type="entry name" value="ASCH"/>
    <property type="match status" value="1"/>
</dbReference>